<dbReference type="Proteomes" id="UP000650524">
    <property type="component" value="Unassembled WGS sequence"/>
</dbReference>
<organism evidence="2 3">
    <name type="scientific">Candidatus Desulfacyla euxinica</name>
    <dbReference type="NCBI Taxonomy" id="2841693"/>
    <lineage>
        <taxon>Bacteria</taxon>
        <taxon>Deltaproteobacteria</taxon>
        <taxon>Candidatus Desulfacyla</taxon>
    </lineage>
</organism>
<feature type="domain" description="Helix-turn-helix" evidence="1">
    <location>
        <begin position="18"/>
        <end position="66"/>
    </location>
</feature>
<accession>A0A8J6TAF0</accession>
<dbReference type="InterPro" id="IPR041657">
    <property type="entry name" value="HTH_17"/>
</dbReference>
<dbReference type="SUPFAM" id="SSF46955">
    <property type="entry name" value="Putative DNA-binding domain"/>
    <property type="match status" value="1"/>
</dbReference>
<evidence type="ECO:0000313" key="2">
    <source>
        <dbReference type="EMBL" id="MBC8179181.1"/>
    </source>
</evidence>
<protein>
    <submittedName>
        <fullName evidence="2">Helix-turn-helix domain-containing protein</fullName>
    </submittedName>
</protein>
<sequence length="77" mass="9158">MAREITARISASMVPGRWLTMKEAKEYAKVRSINTIKKWVNEGLIYGRPRSGRGDWIVDRESIDRFYLEDEIRVERR</sequence>
<gene>
    <name evidence="2" type="ORF">H8E19_17405</name>
</gene>
<dbReference type="InterPro" id="IPR009061">
    <property type="entry name" value="DNA-bd_dom_put_sf"/>
</dbReference>
<comment type="caution">
    <text evidence="2">The sequence shown here is derived from an EMBL/GenBank/DDBJ whole genome shotgun (WGS) entry which is preliminary data.</text>
</comment>
<name>A0A8J6TAF0_9DELT</name>
<dbReference type="AlphaFoldDB" id="A0A8J6TAF0"/>
<reference evidence="2 3" key="1">
    <citation type="submission" date="2020-08" db="EMBL/GenBank/DDBJ databases">
        <title>Bridging the membrane lipid divide: bacteria of the FCB group superphylum have the potential to synthesize archaeal ether lipids.</title>
        <authorList>
            <person name="Villanueva L."/>
            <person name="Von Meijenfeldt F.A.B."/>
            <person name="Westbye A.B."/>
            <person name="Yadav S."/>
            <person name="Hopmans E.C."/>
            <person name="Dutilh B.E."/>
            <person name="Sinninghe Damste J.S."/>
        </authorList>
    </citation>
    <scope>NUCLEOTIDE SEQUENCE [LARGE SCALE GENOMIC DNA]</scope>
    <source>
        <strain evidence="2">NIOZ-UU27</strain>
    </source>
</reference>
<proteinExistence type="predicted"/>
<dbReference type="EMBL" id="JACNJD010000356">
    <property type="protein sequence ID" value="MBC8179181.1"/>
    <property type="molecule type" value="Genomic_DNA"/>
</dbReference>
<dbReference type="Pfam" id="PF12728">
    <property type="entry name" value="HTH_17"/>
    <property type="match status" value="1"/>
</dbReference>
<evidence type="ECO:0000259" key="1">
    <source>
        <dbReference type="Pfam" id="PF12728"/>
    </source>
</evidence>
<evidence type="ECO:0000313" key="3">
    <source>
        <dbReference type="Proteomes" id="UP000650524"/>
    </source>
</evidence>